<feature type="region of interest" description="Disordered" evidence="1">
    <location>
        <begin position="571"/>
        <end position="594"/>
    </location>
</feature>
<feature type="domain" description="Ubinuclein middle" evidence="2">
    <location>
        <begin position="80"/>
        <end position="277"/>
    </location>
</feature>
<dbReference type="AlphaFoldDB" id="A0A5E4MYM3"/>
<feature type="compositionally biased region" description="Polar residues" evidence="1">
    <location>
        <begin position="436"/>
        <end position="452"/>
    </location>
</feature>
<evidence type="ECO:0000313" key="3">
    <source>
        <dbReference type="EMBL" id="VVC35816.1"/>
    </source>
</evidence>
<feature type="compositionally biased region" description="Basic residues" evidence="1">
    <location>
        <begin position="322"/>
        <end position="331"/>
    </location>
</feature>
<dbReference type="Pfam" id="PF14075">
    <property type="entry name" value="UBN_AB"/>
    <property type="match status" value="1"/>
</dbReference>
<protein>
    <recommendedName>
        <fullName evidence="2">Ubinuclein middle domain-containing protein</fullName>
    </recommendedName>
</protein>
<feature type="region of interest" description="Disordered" evidence="1">
    <location>
        <begin position="703"/>
        <end position="726"/>
    </location>
</feature>
<dbReference type="Proteomes" id="UP000325440">
    <property type="component" value="Unassembled WGS sequence"/>
</dbReference>
<dbReference type="EMBL" id="CABPRJ010001428">
    <property type="protein sequence ID" value="VVC35816.1"/>
    <property type="molecule type" value="Genomic_DNA"/>
</dbReference>
<feature type="compositionally biased region" description="Polar residues" evidence="1">
    <location>
        <begin position="703"/>
        <end position="714"/>
    </location>
</feature>
<evidence type="ECO:0000256" key="1">
    <source>
        <dbReference type="SAM" id="MobiDB-lite"/>
    </source>
</evidence>
<feature type="region of interest" description="Disordered" evidence="1">
    <location>
        <begin position="474"/>
        <end position="502"/>
    </location>
</feature>
<feature type="region of interest" description="Disordered" evidence="1">
    <location>
        <begin position="619"/>
        <end position="648"/>
    </location>
</feature>
<feature type="compositionally biased region" description="Low complexity" evidence="1">
    <location>
        <begin position="338"/>
        <end position="353"/>
    </location>
</feature>
<evidence type="ECO:0000259" key="2">
    <source>
        <dbReference type="Pfam" id="PF14075"/>
    </source>
</evidence>
<feature type="region of interest" description="Disordered" evidence="1">
    <location>
        <begin position="436"/>
        <end position="461"/>
    </location>
</feature>
<keyword evidence="4" id="KW-1185">Reference proteome</keyword>
<feature type="compositionally biased region" description="Polar residues" evidence="1">
    <location>
        <begin position="636"/>
        <end position="647"/>
    </location>
</feature>
<reference evidence="3 4" key="1">
    <citation type="submission" date="2019-08" db="EMBL/GenBank/DDBJ databases">
        <authorList>
            <person name="Alioto T."/>
            <person name="Alioto T."/>
            <person name="Gomez Garrido J."/>
        </authorList>
    </citation>
    <scope>NUCLEOTIDE SEQUENCE [LARGE SCALE GENOMIC DNA]</scope>
</reference>
<feature type="region of interest" description="Disordered" evidence="1">
    <location>
        <begin position="198"/>
        <end position="218"/>
    </location>
</feature>
<feature type="compositionally biased region" description="Polar residues" evidence="1">
    <location>
        <begin position="475"/>
        <end position="493"/>
    </location>
</feature>
<feature type="region of interest" description="Disordered" evidence="1">
    <location>
        <begin position="318"/>
        <end position="353"/>
    </location>
</feature>
<accession>A0A5E4MYM3</accession>
<sequence>MNGKIKRRHSIDSDSASSIIPTKKKKSSTVKLLIQEKRVQIPDCKPTSPEIEIVKSTQSTLNPPNSIDIPISNGVQNKVDELPQIIEEIIGLIKTEAEIAIQNNFNIFSEKINLYLLSLEYQKELFVFNAQPIYSTLSECMLCDKEKLINKINQLVDSEEAKITEPLERLRNAIKKIIPSVIQQYDLECSRILDQRTMNGISNDGSKSKPGPKRPRRKFPWNEEFRTYLREIINIRTTTYSKIKKSQPVEIFISEFINSRIKPLWPMGWMKSANILKELKAKEKDSRPKLSKKQPLHNSPTKLLSAIKLASEHKVSKSAMNKLHKWNKQKTSKTPDLSSRTTSHTSTTTPSAKSNLKKLYDSVVISTISNDICPYQATITTTAINGCKSKESEKNSVIVKTEALPGDILDLSPNKSSPISFAFNKLKDVTVICNNTTQDNNSSTKTDSQISPKHTVHQPISRKQRLLQELHNSPMPDQQKLSTHISTVDQQSTKPKDEKAISSSNKLDCIKVDEKSTAKDMLSQIINESLMDNTSPLPSQFTTNNFYKPKEETKSPASIIITKQDNIKIEHSDWPHNDRNTSCKTPSRHRSSSLELAEKEAQEVIRDLLVLNQLSSSCSSRNTKDNTYKKHVPMYSSRSPDAHTSSPLGVIHHPAYRNSYITTTSTISKSKSELTHGTAIGMPKMNIGFQDEFLKHMVKTEEPNSQLTTDSYQKQGMPHYGSKHTNAKSSENLYQQQFYSTLNTKQNQDISHNSITYSNTNE</sequence>
<feature type="region of interest" description="Disordered" evidence="1">
    <location>
        <begin position="1"/>
        <end position="22"/>
    </location>
</feature>
<proteinExistence type="predicted"/>
<gene>
    <name evidence="3" type="ORF">CINCED_3A018374</name>
</gene>
<dbReference type="InterPro" id="IPR026947">
    <property type="entry name" value="UBN_middle_dom"/>
</dbReference>
<feature type="compositionally biased region" description="Basic and acidic residues" evidence="1">
    <location>
        <begin position="571"/>
        <end position="581"/>
    </location>
</feature>
<dbReference type="OrthoDB" id="68076at2759"/>
<name>A0A5E4MYM3_9HEMI</name>
<organism evidence="3 4">
    <name type="scientific">Cinara cedri</name>
    <dbReference type="NCBI Taxonomy" id="506608"/>
    <lineage>
        <taxon>Eukaryota</taxon>
        <taxon>Metazoa</taxon>
        <taxon>Ecdysozoa</taxon>
        <taxon>Arthropoda</taxon>
        <taxon>Hexapoda</taxon>
        <taxon>Insecta</taxon>
        <taxon>Pterygota</taxon>
        <taxon>Neoptera</taxon>
        <taxon>Paraneoptera</taxon>
        <taxon>Hemiptera</taxon>
        <taxon>Sternorrhyncha</taxon>
        <taxon>Aphidomorpha</taxon>
        <taxon>Aphidoidea</taxon>
        <taxon>Aphididae</taxon>
        <taxon>Lachninae</taxon>
        <taxon>Cinara</taxon>
    </lineage>
</organism>
<evidence type="ECO:0000313" key="4">
    <source>
        <dbReference type="Proteomes" id="UP000325440"/>
    </source>
</evidence>